<keyword evidence="2" id="KW-0132">Cell division</keyword>
<dbReference type="EMBL" id="JABXXR010000226">
    <property type="protein sequence ID" value="NVN41966.1"/>
    <property type="molecule type" value="Genomic_DNA"/>
</dbReference>
<keyword evidence="3" id="KW-1185">Reference proteome</keyword>
<proteinExistence type="predicted"/>
<evidence type="ECO:0000256" key="1">
    <source>
        <dbReference type="SAM" id="MobiDB-lite"/>
    </source>
</evidence>
<feature type="non-terminal residue" evidence="2">
    <location>
        <position position="1"/>
    </location>
</feature>
<dbReference type="GO" id="GO:0051301">
    <property type="term" value="P:cell division"/>
    <property type="evidence" value="ECO:0007669"/>
    <property type="project" value="UniProtKB-KW"/>
</dbReference>
<dbReference type="Proteomes" id="UP000585665">
    <property type="component" value="Unassembled WGS sequence"/>
</dbReference>
<accession>A0A850PIA0</accession>
<name>A0A850PIA0_9PROT</name>
<dbReference type="AlphaFoldDB" id="A0A850PIA0"/>
<comment type="caution">
    <text evidence="2">The sequence shown here is derived from an EMBL/GenBank/DDBJ whole genome shotgun (WGS) entry which is preliminary data.</text>
</comment>
<evidence type="ECO:0000313" key="2">
    <source>
        <dbReference type="EMBL" id="NVN41966.1"/>
    </source>
</evidence>
<feature type="region of interest" description="Disordered" evidence="1">
    <location>
        <begin position="15"/>
        <end position="68"/>
    </location>
</feature>
<evidence type="ECO:0000313" key="3">
    <source>
        <dbReference type="Proteomes" id="UP000585665"/>
    </source>
</evidence>
<keyword evidence="2" id="KW-0131">Cell cycle</keyword>
<gene>
    <name evidence="2" type="ORF">HUK82_15565</name>
</gene>
<reference evidence="2 3" key="1">
    <citation type="submission" date="2020-06" db="EMBL/GenBank/DDBJ databases">
        <title>Description of novel acetic acid bacteria.</title>
        <authorList>
            <person name="Sombolestani A."/>
        </authorList>
    </citation>
    <scope>NUCLEOTIDE SEQUENCE [LARGE SCALE GENOMIC DNA]</scope>
    <source>
        <strain evidence="2 3">LMG 27010</strain>
    </source>
</reference>
<organism evidence="2 3">
    <name type="scientific">Ameyamaea chiangmaiensis</name>
    <dbReference type="NCBI Taxonomy" id="442969"/>
    <lineage>
        <taxon>Bacteria</taxon>
        <taxon>Pseudomonadati</taxon>
        <taxon>Pseudomonadota</taxon>
        <taxon>Alphaproteobacteria</taxon>
        <taxon>Acetobacterales</taxon>
        <taxon>Acetobacteraceae</taxon>
        <taxon>Ameyamaea</taxon>
    </lineage>
</organism>
<sequence>EPQPSRSLFGIVTGAFRGRPPAEATPAPQRNEPEIHPHEPPAPGVSVQEGGADEIGLDIPAFLRRQSN</sequence>
<protein>
    <submittedName>
        <fullName evidence="2">Cell division protein FtsZ</fullName>
    </submittedName>
</protein>